<dbReference type="Proteomes" id="UP001148629">
    <property type="component" value="Unassembled WGS sequence"/>
</dbReference>
<sequence length="226" mass="24956">MVSKTRWQLQHVVVMGQVGKPQQKPKANGHGHGQNAIVAKFGGDEDAQTSALPRFFFPLQPQRQGGAAATWQSWLPALKSALSINDGIDGESRVESENPSQAWVSGRLEGQEESRDIHPLTRCIIVAKRHMARGSHEPHGHASSLSLPLQLQARDMGLSNMHISVSQNEIRIHRRDRKDVRKSDKLHDPRAPQQFKAPVPGLSSGTAAPCRLMPLPWARVPRKVGE</sequence>
<gene>
    <name evidence="1" type="ORF">NM208_g14962</name>
</gene>
<evidence type="ECO:0000313" key="1">
    <source>
        <dbReference type="EMBL" id="KAJ3515464.1"/>
    </source>
</evidence>
<keyword evidence="2" id="KW-1185">Reference proteome</keyword>
<evidence type="ECO:0000313" key="2">
    <source>
        <dbReference type="Proteomes" id="UP001148629"/>
    </source>
</evidence>
<reference evidence="1" key="1">
    <citation type="submission" date="2022-08" db="EMBL/GenBank/DDBJ databases">
        <title>Genome Sequence of Fusarium decemcellulare.</title>
        <authorList>
            <person name="Buettner E."/>
        </authorList>
    </citation>
    <scope>NUCLEOTIDE SEQUENCE</scope>
    <source>
        <strain evidence="1">Babe19</strain>
    </source>
</reference>
<dbReference type="EMBL" id="JANRMS010003753">
    <property type="protein sequence ID" value="KAJ3515464.1"/>
    <property type="molecule type" value="Genomic_DNA"/>
</dbReference>
<name>A0ACC1RG81_9HYPO</name>
<proteinExistence type="predicted"/>
<comment type="caution">
    <text evidence="1">The sequence shown here is derived from an EMBL/GenBank/DDBJ whole genome shotgun (WGS) entry which is preliminary data.</text>
</comment>
<organism evidence="1 2">
    <name type="scientific">Fusarium decemcellulare</name>
    <dbReference type="NCBI Taxonomy" id="57161"/>
    <lineage>
        <taxon>Eukaryota</taxon>
        <taxon>Fungi</taxon>
        <taxon>Dikarya</taxon>
        <taxon>Ascomycota</taxon>
        <taxon>Pezizomycotina</taxon>
        <taxon>Sordariomycetes</taxon>
        <taxon>Hypocreomycetidae</taxon>
        <taxon>Hypocreales</taxon>
        <taxon>Nectriaceae</taxon>
        <taxon>Fusarium</taxon>
        <taxon>Fusarium decemcellulare species complex</taxon>
    </lineage>
</organism>
<protein>
    <submittedName>
        <fullName evidence="1">Uncharacterized protein</fullName>
    </submittedName>
</protein>
<accession>A0ACC1RG81</accession>